<keyword evidence="2 8" id="KW-0349">Heme</keyword>
<dbReference type="PANTHER" id="PTHR19359">
    <property type="entry name" value="CYTOCHROME B5"/>
    <property type="match status" value="1"/>
</dbReference>
<dbReference type="InterPro" id="IPR050668">
    <property type="entry name" value="Cytochrome_b5"/>
</dbReference>
<dbReference type="Proteomes" id="UP000785171">
    <property type="component" value="Unassembled WGS sequence"/>
</dbReference>
<dbReference type="FunFam" id="3.10.120.10:FF:000002">
    <property type="entry name" value="Cytochrome b5 type B"/>
    <property type="match status" value="1"/>
</dbReference>
<evidence type="ECO:0000313" key="13">
    <source>
        <dbReference type="EMBL" id="RLN74790.1"/>
    </source>
</evidence>
<dbReference type="PANTHER" id="PTHR19359:SF14">
    <property type="entry name" value="CYTOCHROME B5 A"/>
    <property type="match status" value="1"/>
</dbReference>
<dbReference type="InterPro" id="IPR018506">
    <property type="entry name" value="Cyt_B5_heme-BS"/>
</dbReference>
<dbReference type="EMBL" id="JPWV03000496">
    <property type="protein sequence ID" value="KAG2509984.1"/>
    <property type="molecule type" value="Genomic_DNA"/>
</dbReference>
<dbReference type="Proteomes" id="UP000285883">
    <property type="component" value="Unassembled WGS sequence"/>
</dbReference>
<dbReference type="GO" id="GO:0046872">
    <property type="term" value="F:metal ion binding"/>
    <property type="evidence" value="ECO:0007669"/>
    <property type="project" value="UniProtKB-UniRule"/>
</dbReference>
<comment type="similarity">
    <text evidence="7 8">Belongs to the cytochrome b5 family.</text>
</comment>
<dbReference type="GO" id="GO:0020037">
    <property type="term" value="F:heme binding"/>
    <property type="evidence" value="ECO:0007669"/>
    <property type="project" value="UniProtKB-UniRule"/>
</dbReference>
<dbReference type="AlphaFoldDB" id="A0A3R7JV96"/>
<evidence type="ECO:0000256" key="9">
    <source>
        <dbReference type="SAM" id="MobiDB-lite"/>
    </source>
</evidence>
<evidence type="ECO:0000256" key="3">
    <source>
        <dbReference type="ARBA" id="ARBA00022692"/>
    </source>
</evidence>
<evidence type="ECO:0000256" key="7">
    <source>
        <dbReference type="ARBA" id="ARBA00038168"/>
    </source>
</evidence>
<evidence type="ECO:0000313" key="14">
    <source>
        <dbReference type="Proteomes" id="UP000285624"/>
    </source>
</evidence>
<evidence type="ECO:0000313" key="12">
    <source>
        <dbReference type="EMBL" id="RLN37285.1"/>
    </source>
</evidence>
<dbReference type="InterPro" id="IPR036400">
    <property type="entry name" value="Cyt_B5-like_heme/steroid_sf"/>
</dbReference>
<evidence type="ECO:0000256" key="1">
    <source>
        <dbReference type="ARBA" id="ARBA00004370"/>
    </source>
</evidence>
<dbReference type="Proteomes" id="UP000285624">
    <property type="component" value="Unassembled WGS sequence"/>
</dbReference>
<dbReference type="STRING" id="325452.A0A3R7JV96"/>
<reference evidence="11" key="3">
    <citation type="submission" date="2020-06" db="EMBL/GenBank/DDBJ databases">
        <authorList>
            <person name="Studholme D.J."/>
        </authorList>
    </citation>
    <scope>NUCLEOTIDE SEQUENCE</scope>
    <source>
        <strain evidence="11">NZFS 2646</strain>
    </source>
</reference>
<keyword evidence="6 8" id="KW-0472">Membrane</keyword>
<evidence type="ECO:0000256" key="8">
    <source>
        <dbReference type="RuleBase" id="RU362121"/>
    </source>
</evidence>
<dbReference type="EMBL" id="MAYM02000606">
    <property type="protein sequence ID" value="RLN37285.1"/>
    <property type="molecule type" value="Genomic_DNA"/>
</dbReference>
<feature type="transmembrane region" description="Helical" evidence="8">
    <location>
        <begin position="188"/>
        <end position="205"/>
    </location>
</feature>
<comment type="caution">
    <text evidence="13">The sequence shown here is derived from an EMBL/GenBank/DDBJ whole genome shotgun (WGS) entry which is preliminary data.</text>
</comment>
<accession>A0A3R7JV96</accession>
<feature type="domain" description="Cytochrome b5 heme-binding" evidence="10">
    <location>
        <begin position="75"/>
        <end position="155"/>
    </location>
</feature>
<evidence type="ECO:0000256" key="4">
    <source>
        <dbReference type="ARBA" id="ARBA00022723"/>
    </source>
</evidence>
<comment type="subcellular location">
    <subcellularLocation>
        <location evidence="1">Membrane</location>
    </subcellularLocation>
</comment>
<sequence>MTYVKGEGRVTICIHVCEAGDARFLPISSFLHEHLRADPRNSYKLPYEIMAETTNETPAAAAPAAEPAPAPAPSLKEFTMEDVAPHNTAEDCWMVIRDEGIRKVYDVTAFLDDHPGGPEIMVDVAGQDATDEFEDIGHSNDARAQLKEYEIGKIKGDVKQEASAKGADKWSGSKSSASGRQDISGQNGPLYAVLAAVVAIAALYLKYQ</sequence>
<dbReference type="PROSITE" id="PS50255">
    <property type="entry name" value="CYTOCHROME_B5_2"/>
    <property type="match status" value="1"/>
</dbReference>
<gene>
    <name evidence="12" type="ORF">BBI17_008764</name>
    <name evidence="13" type="ORF">BBO99_00008746</name>
    <name evidence="11" type="ORF">JM16_008556</name>
</gene>
<dbReference type="PROSITE" id="PS00191">
    <property type="entry name" value="CYTOCHROME_B5_1"/>
    <property type="match status" value="1"/>
</dbReference>
<keyword evidence="8" id="KW-1133">Transmembrane helix</keyword>
<keyword evidence="5 8" id="KW-0408">Iron</keyword>
<dbReference type="InterPro" id="IPR001199">
    <property type="entry name" value="Cyt_B5-like_heme/steroid-bd"/>
</dbReference>
<keyword evidence="3 8" id="KW-0812">Transmembrane</keyword>
<feature type="region of interest" description="Disordered" evidence="9">
    <location>
        <begin position="163"/>
        <end position="182"/>
    </location>
</feature>
<reference evidence="14 15" key="2">
    <citation type="submission" date="2018-07" db="EMBL/GenBank/DDBJ databases">
        <title>Genome sequencing of oomycete isolates from Chile give support for New Zealand origin for Phytophthora kernoviae and make available the first Nothophytophthora sp. genome.</title>
        <authorList>
            <person name="Studholme D.J."/>
            <person name="Sanfuentes E."/>
            <person name="Panda P."/>
            <person name="Hill R."/>
            <person name="Sambles C."/>
            <person name="Grant M."/>
            <person name="Williams N.M."/>
            <person name="Mcdougal R.L."/>
        </authorList>
    </citation>
    <scope>NUCLEOTIDE SEQUENCE [LARGE SCALE GENOMIC DNA]</scope>
    <source>
        <strain evidence="12">Chile2</strain>
        <strain evidence="13">Chile4</strain>
    </source>
</reference>
<dbReference type="Gene3D" id="3.10.120.10">
    <property type="entry name" value="Cytochrome b5-like heme/steroid binding domain"/>
    <property type="match status" value="1"/>
</dbReference>
<organism evidence="13 14">
    <name type="scientific">Phytophthora kernoviae</name>
    <dbReference type="NCBI Taxonomy" id="325452"/>
    <lineage>
        <taxon>Eukaryota</taxon>
        <taxon>Sar</taxon>
        <taxon>Stramenopiles</taxon>
        <taxon>Oomycota</taxon>
        <taxon>Peronosporomycetes</taxon>
        <taxon>Peronosporales</taxon>
        <taxon>Peronosporaceae</taxon>
        <taxon>Phytophthora</taxon>
    </lineage>
</organism>
<evidence type="ECO:0000256" key="5">
    <source>
        <dbReference type="ARBA" id="ARBA00023004"/>
    </source>
</evidence>
<evidence type="ECO:0000313" key="15">
    <source>
        <dbReference type="Proteomes" id="UP000285883"/>
    </source>
</evidence>
<dbReference type="EMBL" id="MBDN02000507">
    <property type="protein sequence ID" value="RLN74790.1"/>
    <property type="molecule type" value="Genomic_DNA"/>
</dbReference>
<proteinExistence type="inferred from homology"/>
<protein>
    <recommendedName>
        <fullName evidence="10">Cytochrome b5 heme-binding domain-containing protein</fullName>
    </recommendedName>
</protein>
<evidence type="ECO:0000256" key="6">
    <source>
        <dbReference type="ARBA" id="ARBA00023136"/>
    </source>
</evidence>
<reference evidence="11" key="1">
    <citation type="journal article" date="2015" name="Genom Data">
        <title>Genome sequences of six Phytophthora species associated with forests in New Zealand.</title>
        <authorList>
            <person name="Studholme D.J."/>
            <person name="McDougal R.L."/>
            <person name="Sambles C."/>
            <person name="Hansen E."/>
            <person name="Hardy G."/>
            <person name="Grant M."/>
            <person name="Ganley R.J."/>
            <person name="Williams N.M."/>
        </authorList>
    </citation>
    <scope>NUCLEOTIDE SEQUENCE</scope>
    <source>
        <strain evidence="11">NZFS 2646</strain>
    </source>
</reference>
<dbReference type="Pfam" id="PF00173">
    <property type="entry name" value="Cyt-b5"/>
    <property type="match status" value="1"/>
</dbReference>
<dbReference type="PRINTS" id="PR00363">
    <property type="entry name" value="CYTOCHROMEB5"/>
</dbReference>
<keyword evidence="4 8" id="KW-0479">Metal-binding</keyword>
<evidence type="ECO:0000259" key="10">
    <source>
        <dbReference type="PROSITE" id="PS50255"/>
    </source>
</evidence>
<feature type="compositionally biased region" description="Polar residues" evidence="9">
    <location>
        <begin position="172"/>
        <end position="182"/>
    </location>
</feature>
<evidence type="ECO:0000256" key="2">
    <source>
        <dbReference type="ARBA" id="ARBA00022617"/>
    </source>
</evidence>
<name>A0A3R7JV96_9STRA</name>
<evidence type="ECO:0000313" key="11">
    <source>
        <dbReference type="EMBL" id="KAG2509984.1"/>
    </source>
</evidence>
<dbReference type="SUPFAM" id="SSF55856">
    <property type="entry name" value="Cytochrome b5-like heme/steroid binding domain"/>
    <property type="match status" value="1"/>
</dbReference>
<keyword evidence="14" id="KW-1185">Reference proteome</keyword>
<dbReference type="GO" id="GO:0016020">
    <property type="term" value="C:membrane"/>
    <property type="evidence" value="ECO:0007669"/>
    <property type="project" value="UniProtKB-SubCell"/>
</dbReference>
<dbReference type="SMART" id="SM01117">
    <property type="entry name" value="Cyt-b5"/>
    <property type="match status" value="1"/>
</dbReference>